<dbReference type="EMBL" id="ACFG01000034">
    <property type="protein sequence ID" value="EEH63412.1"/>
    <property type="molecule type" value="Genomic_DNA"/>
</dbReference>
<sequence length="133" mass="15086">MTFIRFVVVKLGEVTEVSPAAAGLFRGLDTNPHMRLIGELLCPAEFTFDAVSRARLLEPFLEPGHAFSHHTAAWIHWEQGCPFPICQTSSIRHRKTDKSWHFYTREMISKLCPDLPVPVISKAQTQLDLDKLS</sequence>
<keyword evidence="2" id="KW-1185">Reference proteome</keyword>
<gene>
    <name evidence="1" type="ORF">HMPREF0044_1336</name>
</gene>
<comment type="caution">
    <text evidence="1">The sequence shown here is derived from an EMBL/GenBank/DDBJ whole genome shotgun (WGS) entry which is preliminary data.</text>
</comment>
<name>C0W1P6_9ACTO</name>
<dbReference type="Proteomes" id="UP000010301">
    <property type="component" value="Unassembled WGS sequence"/>
</dbReference>
<evidence type="ECO:0000313" key="1">
    <source>
        <dbReference type="EMBL" id="EEH63412.1"/>
    </source>
</evidence>
<accession>C0W1P6</accession>
<protein>
    <submittedName>
        <fullName evidence="1">Uncharacterized protein</fullName>
    </submittedName>
</protein>
<dbReference type="RefSeq" id="WP_006546194.1">
    <property type="nucleotide sequence ID" value="NZ_DS999540.1"/>
</dbReference>
<proteinExistence type="predicted"/>
<evidence type="ECO:0000313" key="2">
    <source>
        <dbReference type="Proteomes" id="UP000010301"/>
    </source>
</evidence>
<organism evidence="1 2">
    <name type="scientific">Gleimia coleocanis DSM 15436</name>
    <dbReference type="NCBI Taxonomy" id="525245"/>
    <lineage>
        <taxon>Bacteria</taxon>
        <taxon>Bacillati</taxon>
        <taxon>Actinomycetota</taxon>
        <taxon>Actinomycetes</taxon>
        <taxon>Actinomycetales</taxon>
        <taxon>Actinomycetaceae</taxon>
        <taxon>Gleimia</taxon>
    </lineage>
</organism>
<dbReference type="AlphaFoldDB" id="C0W1P6"/>
<reference evidence="1 2" key="1">
    <citation type="submission" date="2009-01" db="EMBL/GenBank/DDBJ databases">
        <authorList>
            <person name="Qin X."/>
            <person name="Bachman B."/>
            <person name="Battles P."/>
            <person name="Bell A."/>
            <person name="Bess C."/>
            <person name="Bickham C."/>
            <person name="Chaboub L."/>
            <person name="Chen D."/>
            <person name="Coyle M."/>
            <person name="Deiros D.R."/>
            <person name="Dinh H."/>
            <person name="Forbes L."/>
            <person name="Fowler G."/>
            <person name="Francisco L."/>
            <person name="Fu Q."/>
            <person name="Gubbala S."/>
            <person name="Hale W."/>
            <person name="Han Y."/>
            <person name="Hemphill L."/>
            <person name="Highlander S.K."/>
            <person name="Hirani K."/>
            <person name="Hogues M."/>
            <person name="Jackson L."/>
            <person name="Jakkamsetti A."/>
            <person name="Javaid M."/>
            <person name="Jiang H."/>
            <person name="Korchina V."/>
            <person name="Kovar C."/>
            <person name="Lara F."/>
            <person name="Lee S."/>
            <person name="Mata R."/>
            <person name="Mathew T."/>
            <person name="Moen C."/>
            <person name="Morales K."/>
            <person name="Munidasa M."/>
            <person name="Nazareth L."/>
            <person name="Ngo R."/>
            <person name="Nguyen L."/>
            <person name="Okwuonu G."/>
            <person name="Ongeri F."/>
            <person name="Patil S."/>
            <person name="Petrosino J."/>
            <person name="Pham C."/>
            <person name="Pham P."/>
            <person name="Pu L.-L."/>
            <person name="Puazo M."/>
            <person name="Raj R."/>
            <person name="Reid J."/>
            <person name="Rouhana J."/>
            <person name="Saada N."/>
            <person name="Shang Y."/>
            <person name="Simmons D."/>
            <person name="Thornton R."/>
            <person name="Warren J."/>
            <person name="Weissenberger G."/>
            <person name="Zhang J."/>
            <person name="Zhang L."/>
            <person name="Zhou C."/>
            <person name="Zhu D."/>
            <person name="Muzny D."/>
            <person name="Worley K."/>
            <person name="Gibbs R."/>
        </authorList>
    </citation>
    <scope>NUCLEOTIDE SEQUENCE [LARGE SCALE GENOMIC DNA]</scope>
    <source>
        <strain evidence="1 2">DSM 15436</strain>
    </source>
</reference>
<dbReference type="HOGENOM" id="CLU_1902173_0_0_11"/>
<dbReference type="OrthoDB" id="3173471at2"/>